<name>A0ABV4K4P1_9BACT</name>
<dbReference type="Proteomes" id="UP001568698">
    <property type="component" value="Unassembled WGS sequence"/>
</dbReference>
<dbReference type="PANTHER" id="PTHR45339">
    <property type="entry name" value="HYBRID SIGNAL TRANSDUCTION HISTIDINE KINASE J"/>
    <property type="match status" value="1"/>
</dbReference>
<evidence type="ECO:0000259" key="7">
    <source>
        <dbReference type="PROSITE" id="PS50110"/>
    </source>
</evidence>
<evidence type="ECO:0000313" key="11">
    <source>
        <dbReference type="Proteomes" id="UP001568698"/>
    </source>
</evidence>
<dbReference type="PROSITE" id="PS50109">
    <property type="entry name" value="HIS_KIN"/>
    <property type="match status" value="1"/>
</dbReference>
<dbReference type="PRINTS" id="PR00344">
    <property type="entry name" value="BCTRLSENSOR"/>
</dbReference>
<dbReference type="SUPFAM" id="SSF52172">
    <property type="entry name" value="CheY-like"/>
    <property type="match status" value="1"/>
</dbReference>
<evidence type="ECO:0000259" key="9">
    <source>
        <dbReference type="PROSITE" id="PS50113"/>
    </source>
</evidence>
<dbReference type="PROSITE" id="PS50110">
    <property type="entry name" value="RESPONSE_REGULATORY"/>
    <property type="match status" value="1"/>
</dbReference>
<feature type="domain" description="PAC" evidence="9">
    <location>
        <begin position="462"/>
        <end position="515"/>
    </location>
</feature>
<dbReference type="InterPro" id="IPR001789">
    <property type="entry name" value="Sig_transdc_resp-reg_receiver"/>
</dbReference>
<dbReference type="InterPro" id="IPR035965">
    <property type="entry name" value="PAS-like_dom_sf"/>
</dbReference>
<organism evidence="10 11">
    <name type="scientific">Pseudodesulfovibrio karagichevae</name>
    <dbReference type="NCBI Taxonomy" id="3239305"/>
    <lineage>
        <taxon>Bacteria</taxon>
        <taxon>Pseudomonadati</taxon>
        <taxon>Thermodesulfobacteriota</taxon>
        <taxon>Desulfovibrionia</taxon>
        <taxon>Desulfovibrionales</taxon>
        <taxon>Desulfovibrionaceae</taxon>
    </lineage>
</organism>
<comment type="catalytic activity">
    <reaction evidence="1">
        <text>ATP + protein L-histidine = ADP + protein N-phospho-L-histidine.</text>
        <dbReference type="EC" id="2.7.13.3"/>
    </reaction>
</comment>
<dbReference type="InterPro" id="IPR005467">
    <property type="entry name" value="His_kinase_dom"/>
</dbReference>
<dbReference type="GO" id="GO:0005524">
    <property type="term" value="F:ATP binding"/>
    <property type="evidence" value="ECO:0007669"/>
    <property type="project" value="UniProtKB-KW"/>
</dbReference>
<evidence type="ECO:0000256" key="4">
    <source>
        <dbReference type="PROSITE-ProRule" id="PRU00169"/>
    </source>
</evidence>
<evidence type="ECO:0000256" key="5">
    <source>
        <dbReference type="SAM" id="Phobius"/>
    </source>
</evidence>
<dbReference type="InterPro" id="IPR000014">
    <property type="entry name" value="PAS"/>
</dbReference>
<accession>A0ABV4K4P1</accession>
<dbReference type="Pfam" id="PF08447">
    <property type="entry name" value="PAS_3"/>
    <property type="match status" value="1"/>
</dbReference>
<keyword evidence="5" id="KW-0472">Membrane</keyword>
<dbReference type="PROSITE" id="PS51257">
    <property type="entry name" value="PROKAR_LIPOPROTEIN"/>
    <property type="match status" value="1"/>
</dbReference>
<evidence type="ECO:0000256" key="2">
    <source>
        <dbReference type="ARBA" id="ARBA00012438"/>
    </source>
</evidence>
<dbReference type="Pfam" id="PF00512">
    <property type="entry name" value="HisKA"/>
    <property type="match status" value="1"/>
</dbReference>
<comment type="caution">
    <text evidence="10">The sequence shown here is derived from an EMBL/GenBank/DDBJ whole genome shotgun (WGS) entry which is preliminary data.</text>
</comment>
<dbReference type="InterPro" id="IPR004358">
    <property type="entry name" value="Sig_transdc_His_kin-like_C"/>
</dbReference>
<dbReference type="InterPro" id="IPR000700">
    <property type="entry name" value="PAS-assoc_C"/>
</dbReference>
<dbReference type="CDD" id="cd00130">
    <property type="entry name" value="PAS"/>
    <property type="match status" value="1"/>
</dbReference>
<feature type="modified residue" description="4-aspartylphosphate" evidence="4">
    <location>
        <position position="825"/>
    </location>
</feature>
<dbReference type="PROSITE" id="PS50113">
    <property type="entry name" value="PAC"/>
    <property type="match status" value="1"/>
</dbReference>
<keyword evidence="5" id="KW-0812">Transmembrane</keyword>
<proteinExistence type="predicted"/>
<dbReference type="Gene3D" id="3.40.50.2300">
    <property type="match status" value="3"/>
</dbReference>
<feature type="transmembrane region" description="Helical" evidence="5">
    <location>
        <begin position="351"/>
        <end position="374"/>
    </location>
</feature>
<dbReference type="NCBIfam" id="TIGR00229">
    <property type="entry name" value="sensory_box"/>
    <property type="match status" value="1"/>
</dbReference>
<evidence type="ECO:0000259" key="6">
    <source>
        <dbReference type="PROSITE" id="PS50109"/>
    </source>
</evidence>
<dbReference type="InterPro" id="IPR036890">
    <property type="entry name" value="HATPase_C_sf"/>
</dbReference>
<dbReference type="SMART" id="SM00387">
    <property type="entry name" value="HATPase_c"/>
    <property type="match status" value="1"/>
</dbReference>
<dbReference type="InterPro" id="IPR001610">
    <property type="entry name" value="PAC"/>
</dbReference>
<keyword evidence="3 4" id="KW-0597">Phosphoprotein</keyword>
<dbReference type="InterPro" id="IPR003661">
    <property type="entry name" value="HisK_dim/P_dom"/>
</dbReference>
<dbReference type="EC" id="2.7.13.3" evidence="2"/>
<keyword evidence="11" id="KW-1185">Reference proteome</keyword>
<gene>
    <name evidence="10" type="ORF">AB6M95_10910</name>
</gene>
<dbReference type="PANTHER" id="PTHR45339:SF5">
    <property type="entry name" value="HISTIDINE KINASE"/>
    <property type="match status" value="1"/>
</dbReference>
<evidence type="ECO:0000313" key="10">
    <source>
        <dbReference type="EMBL" id="MEZ7197261.1"/>
    </source>
</evidence>
<sequence>MRVFPGVAAVLGAVLACLFVLCLASPIWAAPAWAGPQALLISSYHPGFPTFFRQIEGIESVFDPAGVGLDVEYMDSKRFGSPENTRAFRAMLADKLARLPRYDIILTADDNALRFAVANRKDLFPDVPVVFFGVNDQVLAHAQGHDDNFTGVIEAVSMEGTLRVIFRLQPKVRTVYAVVDGTPSGGADLLTYLSKRPLFPDRKLAVLSLTDLTWAELAGRTRALGPEDALLLLSAYRDAAGEPVPFEEGLKRILGNTAVPVYDLWEHGLGLGAIGGKIVSHFDQGRRAASMALDILGGTPVRDIPVVEGTEANRYVFDYRVLKRFHIDPDDLPEDSRILNQPGSLWRAHRLGLPLGMGTLVVLAVLVFLLLAYVSRLRRARIGLRESEERLQTSLEATSDGLWDWSLENDNVYFSPGYYTMLGYEPGAFPPAYESWLELLHPDDRDRAADVVTTHVQSGEEFRIEFRLRNSEGGWTWVMARGKAIEWTRDGRALRVVGTHTDINDRKLFEERLVKAKEAAETANRVKDEFIANISHEVRTPLNGVMGMLQLMQTSGLNDEQRDYVDTALHSSRNLLRVLNDLLDFSKIQAGKLDIREAPFDLAGLVEESLDFFKLQAGDKALELRADIDPSARKHYLGDAGRIRQIFFNLVGNAVKFTDRGAITVEACELWHPEPGRKRLLFTVRDTGIGIAEMDLSRIFAPFAQVDGSLTRTYQGTGLGLPIVRKLVDLMGGNCEVESEPGKGTSIRFFLVVGEHAGAAVEADAAPGAAESRSLRLLLVEDERVNRVMARRLLERMGHTVVEAENGQECLTLLRGQSFDAVLMDVQMPLLNGLDATHAIRIAREFSHVATIPIIGLSAHAARQDRNRALEAGMDEYLIKPFEQRDLEAALRKVTGGLR</sequence>
<dbReference type="Gene3D" id="1.10.287.130">
    <property type="match status" value="1"/>
</dbReference>
<keyword evidence="10" id="KW-0547">Nucleotide-binding</keyword>
<dbReference type="InterPro" id="IPR011006">
    <property type="entry name" value="CheY-like_superfamily"/>
</dbReference>
<dbReference type="SUPFAM" id="SSF55785">
    <property type="entry name" value="PYP-like sensor domain (PAS domain)"/>
    <property type="match status" value="1"/>
</dbReference>
<dbReference type="Gene3D" id="3.30.565.10">
    <property type="entry name" value="Histidine kinase-like ATPase, C-terminal domain"/>
    <property type="match status" value="1"/>
</dbReference>
<dbReference type="CDD" id="cd00082">
    <property type="entry name" value="HisKA"/>
    <property type="match status" value="1"/>
</dbReference>
<dbReference type="InterPro" id="IPR036097">
    <property type="entry name" value="HisK_dim/P_sf"/>
</dbReference>
<dbReference type="PROSITE" id="PS50112">
    <property type="entry name" value="PAS"/>
    <property type="match status" value="1"/>
</dbReference>
<feature type="domain" description="Response regulatory" evidence="7">
    <location>
        <begin position="776"/>
        <end position="895"/>
    </location>
</feature>
<dbReference type="SMART" id="SM00448">
    <property type="entry name" value="REC"/>
    <property type="match status" value="1"/>
</dbReference>
<dbReference type="CDD" id="cd16922">
    <property type="entry name" value="HATPase_EvgS-ArcB-TorS-like"/>
    <property type="match status" value="1"/>
</dbReference>
<dbReference type="EMBL" id="JBGLYH010000028">
    <property type="protein sequence ID" value="MEZ7197261.1"/>
    <property type="molecule type" value="Genomic_DNA"/>
</dbReference>
<evidence type="ECO:0000256" key="1">
    <source>
        <dbReference type="ARBA" id="ARBA00000085"/>
    </source>
</evidence>
<feature type="domain" description="Histidine kinase" evidence="6">
    <location>
        <begin position="533"/>
        <end position="755"/>
    </location>
</feature>
<dbReference type="Pfam" id="PF02518">
    <property type="entry name" value="HATPase_c"/>
    <property type="match status" value="1"/>
</dbReference>
<dbReference type="RefSeq" id="WP_371386782.1">
    <property type="nucleotide sequence ID" value="NZ_JBGLYH010000028.1"/>
</dbReference>
<dbReference type="Pfam" id="PF00072">
    <property type="entry name" value="Response_reg"/>
    <property type="match status" value="1"/>
</dbReference>
<dbReference type="SMART" id="SM00086">
    <property type="entry name" value="PAC"/>
    <property type="match status" value="1"/>
</dbReference>
<feature type="domain" description="PAS" evidence="8">
    <location>
        <begin position="387"/>
        <end position="459"/>
    </location>
</feature>
<evidence type="ECO:0000259" key="8">
    <source>
        <dbReference type="PROSITE" id="PS50112"/>
    </source>
</evidence>
<dbReference type="SMART" id="SM00091">
    <property type="entry name" value="PAS"/>
    <property type="match status" value="1"/>
</dbReference>
<keyword evidence="5" id="KW-1133">Transmembrane helix</keyword>
<dbReference type="SMART" id="SM00388">
    <property type="entry name" value="HisKA"/>
    <property type="match status" value="1"/>
</dbReference>
<dbReference type="SUPFAM" id="SSF47384">
    <property type="entry name" value="Homodimeric domain of signal transducing histidine kinase"/>
    <property type="match status" value="1"/>
</dbReference>
<reference evidence="10 11" key="1">
    <citation type="submission" date="2024-08" db="EMBL/GenBank/DDBJ databases">
        <title>Sulfate-reducing bacteria isolated from formation water of the oil field in Kazakhstan and description of Pseudodesulfovibrio sp.</title>
        <authorList>
            <person name="Bidzhieva S.K."/>
            <person name="Tourova T.P."/>
            <person name="Grouzdev D.S."/>
            <person name="Beletsky A.V."/>
            <person name="Sokolova D.S."/>
            <person name="Samigullina S.R."/>
            <person name="Poltaraus A.B."/>
            <person name="Avtukh A.N."/>
            <person name="Tereshina V.M."/>
            <person name="Zhaparov N.S."/>
            <person name="Mardanov A.V."/>
            <person name="Nazina T.N."/>
        </authorList>
    </citation>
    <scope>NUCLEOTIDE SEQUENCE [LARGE SCALE GENOMIC DNA]</scope>
    <source>
        <strain evidence="10 11">9FUS</strain>
    </source>
</reference>
<dbReference type="SUPFAM" id="SSF55874">
    <property type="entry name" value="ATPase domain of HSP90 chaperone/DNA topoisomerase II/histidine kinase"/>
    <property type="match status" value="1"/>
</dbReference>
<dbReference type="InterPro" id="IPR013655">
    <property type="entry name" value="PAS_fold_3"/>
</dbReference>
<keyword evidence="10" id="KW-0067">ATP-binding</keyword>
<dbReference type="Gene3D" id="3.30.450.20">
    <property type="entry name" value="PAS domain"/>
    <property type="match status" value="1"/>
</dbReference>
<protein>
    <recommendedName>
        <fullName evidence="2">histidine kinase</fullName>
        <ecNumber evidence="2">2.7.13.3</ecNumber>
    </recommendedName>
</protein>
<evidence type="ECO:0000256" key="3">
    <source>
        <dbReference type="ARBA" id="ARBA00022553"/>
    </source>
</evidence>
<dbReference type="CDD" id="cd17546">
    <property type="entry name" value="REC_hyHK_CKI1_RcsC-like"/>
    <property type="match status" value="1"/>
</dbReference>
<dbReference type="InterPro" id="IPR003594">
    <property type="entry name" value="HATPase_dom"/>
</dbReference>